<evidence type="ECO:0000313" key="5">
    <source>
        <dbReference type="EMBL" id="APZ92189.1"/>
    </source>
</evidence>
<keyword evidence="3 4" id="KW-0448">Lipopolysaccharide biosynthesis</keyword>
<dbReference type="PANTHER" id="PTHR42866:SF2">
    <property type="entry name" value="3-DEOXY-MANNO-OCTULOSONATE CYTIDYLYLTRANSFERASE, MITOCHONDRIAL"/>
    <property type="match status" value="1"/>
</dbReference>
<comment type="similarity">
    <text evidence="4">Belongs to the KdsB family.</text>
</comment>
<name>A0A1P8WDT1_9PLAN</name>
<dbReference type="Proteomes" id="UP000187735">
    <property type="component" value="Chromosome"/>
</dbReference>
<dbReference type="NCBIfam" id="TIGR00466">
    <property type="entry name" value="kdsB"/>
    <property type="match status" value="1"/>
</dbReference>
<dbReference type="GO" id="GO:0005829">
    <property type="term" value="C:cytosol"/>
    <property type="evidence" value="ECO:0007669"/>
    <property type="project" value="TreeGrafter"/>
</dbReference>
<keyword evidence="1 4" id="KW-0808">Transferase</keyword>
<dbReference type="SUPFAM" id="SSF53448">
    <property type="entry name" value="Nucleotide-diphospho-sugar transferases"/>
    <property type="match status" value="1"/>
</dbReference>
<dbReference type="GO" id="GO:0033468">
    <property type="term" value="P:CMP-keto-3-deoxy-D-manno-octulosonic acid biosynthetic process"/>
    <property type="evidence" value="ECO:0007669"/>
    <property type="project" value="UniProtKB-UniRule"/>
</dbReference>
<dbReference type="InterPro" id="IPR029044">
    <property type="entry name" value="Nucleotide-diphossugar_trans"/>
</dbReference>
<dbReference type="KEGG" id="fmr:Fuma_01798"/>
<dbReference type="UniPathway" id="UPA00358">
    <property type="reaction ID" value="UER00476"/>
</dbReference>
<dbReference type="InterPro" id="IPR003329">
    <property type="entry name" value="Cytidylyl_trans"/>
</dbReference>
<dbReference type="NCBIfam" id="NF003952">
    <property type="entry name" value="PRK05450.1-5"/>
    <property type="match status" value="1"/>
</dbReference>
<evidence type="ECO:0000256" key="1">
    <source>
        <dbReference type="ARBA" id="ARBA00022679"/>
    </source>
</evidence>
<dbReference type="InterPro" id="IPR004528">
    <property type="entry name" value="KdsB"/>
</dbReference>
<reference evidence="5 6" key="1">
    <citation type="journal article" date="2016" name="Front. Microbiol.">
        <title>Fuerstia marisgermanicae gen. nov., sp. nov., an Unusual Member of the Phylum Planctomycetes from the German Wadden Sea.</title>
        <authorList>
            <person name="Kohn T."/>
            <person name="Heuer A."/>
            <person name="Jogler M."/>
            <person name="Vollmers J."/>
            <person name="Boedeker C."/>
            <person name="Bunk B."/>
            <person name="Rast P."/>
            <person name="Borchert D."/>
            <person name="Glockner I."/>
            <person name="Freese H.M."/>
            <person name="Klenk H.P."/>
            <person name="Overmann J."/>
            <person name="Kaster A.K."/>
            <person name="Rohde M."/>
            <person name="Wiegand S."/>
            <person name="Jogler C."/>
        </authorList>
    </citation>
    <scope>NUCLEOTIDE SEQUENCE [LARGE SCALE GENOMIC DNA]</scope>
    <source>
        <strain evidence="5 6">NH11</strain>
    </source>
</reference>
<dbReference type="EC" id="2.7.7.38" evidence="4"/>
<comment type="pathway">
    <text evidence="4">Nucleotide-sugar biosynthesis; CMP-3-deoxy-D-manno-octulosonate biosynthesis; CMP-3-deoxy-D-manno-octulosonate from 3-deoxy-D-manno-octulosonate and CTP: step 1/1.</text>
</comment>
<gene>
    <name evidence="4 5" type="primary">kdsB</name>
    <name evidence="5" type="ORF">Fuma_01798</name>
</gene>
<proteinExistence type="inferred from homology"/>
<dbReference type="AlphaFoldDB" id="A0A1P8WDT1"/>
<dbReference type="STRING" id="1891926.Fuma_01798"/>
<keyword evidence="4" id="KW-0963">Cytoplasm</keyword>
<dbReference type="PANTHER" id="PTHR42866">
    <property type="entry name" value="3-DEOXY-MANNO-OCTULOSONATE CYTIDYLYLTRANSFERASE"/>
    <property type="match status" value="1"/>
</dbReference>
<dbReference type="EMBL" id="CP017641">
    <property type="protein sequence ID" value="APZ92189.1"/>
    <property type="molecule type" value="Genomic_DNA"/>
</dbReference>
<dbReference type="GO" id="GO:0008690">
    <property type="term" value="F:3-deoxy-manno-octulosonate cytidylyltransferase activity"/>
    <property type="evidence" value="ECO:0007669"/>
    <property type="project" value="UniProtKB-UniRule"/>
</dbReference>
<evidence type="ECO:0000256" key="4">
    <source>
        <dbReference type="HAMAP-Rule" id="MF_00057"/>
    </source>
</evidence>
<accession>A0A1P8WDT1</accession>
<dbReference type="Pfam" id="PF02348">
    <property type="entry name" value="CTP_transf_3"/>
    <property type="match status" value="1"/>
</dbReference>
<comment type="catalytic activity">
    <reaction evidence="4">
        <text>3-deoxy-alpha-D-manno-oct-2-ulosonate + CTP = CMP-3-deoxy-beta-D-manno-octulosonate + diphosphate</text>
        <dbReference type="Rhea" id="RHEA:23448"/>
        <dbReference type="ChEBI" id="CHEBI:33019"/>
        <dbReference type="ChEBI" id="CHEBI:37563"/>
        <dbReference type="ChEBI" id="CHEBI:85986"/>
        <dbReference type="ChEBI" id="CHEBI:85987"/>
        <dbReference type="EC" id="2.7.7.38"/>
    </reaction>
</comment>
<sequence length="252" mass="27313">MRTVGIIPARLQSSRLPEKLLLNETGRPLIEYVWQVAQQCTALDEVIVATDSPRIQEAVTSFGGRAELTGEFPSGSDRVADIARRCCPDADVIVNLQGDEPELEVATIDSLVTTLRESGAEMATVAAPLSDVDAIQSPDCVKVVVSDNGNALYFSRSVIPFPRGTSVADTLKAATATPWLLHVGLYAYRHDFLLRLTSMEPSTLEELEKLEQLRALQTGASIAVTVIPEAAVGIDTPEDYAAFVKRETSRSR</sequence>
<keyword evidence="6" id="KW-1185">Reference proteome</keyword>
<evidence type="ECO:0000256" key="3">
    <source>
        <dbReference type="ARBA" id="ARBA00022985"/>
    </source>
</evidence>
<dbReference type="RefSeq" id="WP_077023847.1">
    <property type="nucleotide sequence ID" value="NZ_CP017641.1"/>
</dbReference>
<organism evidence="5 6">
    <name type="scientific">Fuerstiella marisgermanici</name>
    <dbReference type="NCBI Taxonomy" id="1891926"/>
    <lineage>
        <taxon>Bacteria</taxon>
        <taxon>Pseudomonadati</taxon>
        <taxon>Planctomycetota</taxon>
        <taxon>Planctomycetia</taxon>
        <taxon>Planctomycetales</taxon>
        <taxon>Planctomycetaceae</taxon>
        <taxon>Fuerstiella</taxon>
    </lineage>
</organism>
<keyword evidence="2 4" id="KW-0548">Nucleotidyltransferase</keyword>
<dbReference type="HAMAP" id="MF_00057">
    <property type="entry name" value="KdsB"/>
    <property type="match status" value="1"/>
</dbReference>
<dbReference type="GO" id="GO:0009103">
    <property type="term" value="P:lipopolysaccharide biosynthetic process"/>
    <property type="evidence" value="ECO:0007669"/>
    <property type="project" value="UniProtKB-UniRule"/>
</dbReference>
<dbReference type="OrthoDB" id="9815559at2"/>
<evidence type="ECO:0000313" key="6">
    <source>
        <dbReference type="Proteomes" id="UP000187735"/>
    </source>
</evidence>
<comment type="function">
    <text evidence="4">Activates KDO (a required 8-carbon sugar) for incorporation into bacterial lipopolysaccharide in Gram-negative bacteria.</text>
</comment>
<comment type="subcellular location">
    <subcellularLocation>
        <location evidence="4">Cytoplasm</location>
    </subcellularLocation>
</comment>
<evidence type="ECO:0000256" key="2">
    <source>
        <dbReference type="ARBA" id="ARBA00022695"/>
    </source>
</evidence>
<protein>
    <recommendedName>
        <fullName evidence="4">3-deoxy-manno-octulosonate cytidylyltransferase</fullName>
        <ecNumber evidence="4">2.7.7.38</ecNumber>
    </recommendedName>
    <alternativeName>
        <fullName evidence="4">CMP-2-keto-3-deoxyoctulosonic acid synthase</fullName>
        <shortName evidence="4">CKS</shortName>
        <shortName evidence="4">CMP-KDO synthase</shortName>
    </alternativeName>
</protein>
<dbReference type="CDD" id="cd02517">
    <property type="entry name" value="CMP-KDO-Synthetase"/>
    <property type="match status" value="1"/>
</dbReference>
<dbReference type="Gene3D" id="3.90.550.10">
    <property type="entry name" value="Spore Coat Polysaccharide Biosynthesis Protein SpsA, Chain A"/>
    <property type="match status" value="1"/>
</dbReference>